<gene>
    <name evidence="7" type="ORF">A2519_07660</name>
</gene>
<evidence type="ECO:0000256" key="4">
    <source>
        <dbReference type="ARBA" id="ARBA00022801"/>
    </source>
</evidence>
<dbReference type="InterPro" id="IPR029060">
    <property type="entry name" value="PIN-like_dom_sf"/>
</dbReference>
<dbReference type="Gene3D" id="3.40.50.1010">
    <property type="entry name" value="5'-nuclease"/>
    <property type="match status" value="1"/>
</dbReference>
<dbReference type="InterPro" id="IPR002716">
    <property type="entry name" value="PIN_dom"/>
</dbReference>
<dbReference type="AlphaFoldDB" id="A0A1F7F2N6"/>
<keyword evidence="1" id="KW-1277">Toxin-antitoxin system</keyword>
<evidence type="ECO:0000256" key="2">
    <source>
        <dbReference type="ARBA" id="ARBA00022722"/>
    </source>
</evidence>
<dbReference type="GO" id="GO:0046872">
    <property type="term" value="F:metal ion binding"/>
    <property type="evidence" value="ECO:0007669"/>
    <property type="project" value="UniProtKB-KW"/>
</dbReference>
<dbReference type="Proteomes" id="UP000179243">
    <property type="component" value="Unassembled WGS sequence"/>
</dbReference>
<evidence type="ECO:0000256" key="5">
    <source>
        <dbReference type="ARBA" id="ARBA00022842"/>
    </source>
</evidence>
<sequence>MIIIDTSAWIEYFNNGIPRVVQKVDEALEGEIVGIGDLVYCEVLQGIRYRHEWDQISTLFNSLTRCPMVGFPIAEKASRNYTILRSKGITIRKTIDVIIGTYCVENGLGLIHNDRDFDIMSPYLGLKII</sequence>
<feature type="domain" description="PIN" evidence="6">
    <location>
        <begin position="2"/>
        <end position="118"/>
    </location>
</feature>
<dbReference type="GO" id="GO:0016787">
    <property type="term" value="F:hydrolase activity"/>
    <property type="evidence" value="ECO:0007669"/>
    <property type="project" value="UniProtKB-KW"/>
</dbReference>
<organism evidence="7 8">
    <name type="scientific">Candidatus Raymondbacteria bacterium RIFOXYD12_FULL_49_13</name>
    <dbReference type="NCBI Taxonomy" id="1817890"/>
    <lineage>
        <taxon>Bacteria</taxon>
        <taxon>Raymondiibacteriota</taxon>
    </lineage>
</organism>
<evidence type="ECO:0000256" key="3">
    <source>
        <dbReference type="ARBA" id="ARBA00022723"/>
    </source>
</evidence>
<evidence type="ECO:0000313" key="8">
    <source>
        <dbReference type="Proteomes" id="UP000179243"/>
    </source>
</evidence>
<dbReference type="InterPro" id="IPR051749">
    <property type="entry name" value="PINc/VapC_TA_RNase"/>
</dbReference>
<dbReference type="CDD" id="cd18760">
    <property type="entry name" value="PIN_MtVapC3-like"/>
    <property type="match status" value="1"/>
</dbReference>
<protein>
    <recommendedName>
        <fullName evidence="6">PIN domain-containing protein</fullName>
    </recommendedName>
</protein>
<dbReference type="GO" id="GO:0004540">
    <property type="term" value="F:RNA nuclease activity"/>
    <property type="evidence" value="ECO:0007669"/>
    <property type="project" value="TreeGrafter"/>
</dbReference>
<comment type="caution">
    <text evidence="7">The sequence shown here is derived from an EMBL/GenBank/DDBJ whole genome shotgun (WGS) entry which is preliminary data.</text>
</comment>
<dbReference type="PANTHER" id="PTHR42740:SF1">
    <property type="entry name" value="RIBONUCLEASE VAPC3"/>
    <property type="match status" value="1"/>
</dbReference>
<keyword evidence="5" id="KW-0460">Magnesium</keyword>
<dbReference type="EMBL" id="MFYX01000139">
    <property type="protein sequence ID" value="OGK00797.1"/>
    <property type="molecule type" value="Genomic_DNA"/>
</dbReference>
<dbReference type="SUPFAM" id="SSF88723">
    <property type="entry name" value="PIN domain-like"/>
    <property type="match status" value="1"/>
</dbReference>
<proteinExistence type="predicted"/>
<keyword evidence="2" id="KW-0540">Nuclease</keyword>
<keyword evidence="3" id="KW-0479">Metal-binding</keyword>
<keyword evidence="4" id="KW-0378">Hydrolase</keyword>
<accession>A0A1F7F2N6</accession>
<dbReference type="PANTHER" id="PTHR42740">
    <property type="entry name" value="RIBONUCLEASE VAPC3"/>
    <property type="match status" value="1"/>
</dbReference>
<evidence type="ECO:0000313" key="7">
    <source>
        <dbReference type="EMBL" id="OGK00797.1"/>
    </source>
</evidence>
<dbReference type="Pfam" id="PF01850">
    <property type="entry name" value="PIN"/>
    <property type="match status" value="1"/>
</dbReference>
<reference evidence="7 8" key="1">
    <citation type="journal article" date="2016" name="Nat. Commun.">
        <title>Thousands of microbial genomes shed light on interconnected biogeochemical processes in an aquifer system.</title>
        <authorList>
            <person name="Anantharaman K."/>
            <person name="Brown C.T."/>
            <person name="Hug L.A."/>
            <person name="Sharon I."/>
            <person name="Castelle C.J."/>
            <person name="Probst A.J."/>
            <person name="Thomas B.C."/>
            <person name="Singh A."/>
            <person name="Wilkins M.J."/>
            <person name="Karaoz U."/>
            <person name="Brodie E.L."/>
            <person name="Williams K.H."/>
            <person name="Hubbard S.S."/>
            <person name="Banfield J.F."/>
        </authorList>
    </citation>
    <scope>NUCLEOTIDE SEQUENCE [LARGE SCALE GENOMIC DNA]</scope>
</reference>
<name>A0A1F7F2N6_UNCRA</name>
<evidence type="ECO:0000256" key="1">
    <source>
        <dbReference type="ARBA" id="ARBA00022649"/>
    </source>
</evidence>
<evidence type="ECO:0000259" key="6">
    <source>
        <dbReference type="Pfam" id="PF01850"/>
    </source>
</evidence>